<accession>A0A2A4X6Q1</accession>
<keyword evidence="5 7" id="KW-1133">Transmembrane helix</keyword>
<proteinExistence type="inferred from homology"/>
<dbReference type="Proteomes" id="UP000218775">
    <property type="component" value="Unassembled WGS sequence"/>
</dbReference>
<gene>
    <name evidence="8" type="ORF">COB21_02140</name>
</gene>
<dbReference type="EMBL" id="NVUK01000010">
    <property type="protein sequence ID" value="PCI77981.1"/>
    <property type="molecule type" value="Genomic_DNA"/>
</dbReference>
<evidence type="ECO:0000256" key="2">
    <source>
        <dbReference type="ARBA" id="ARBA00009784"/>
    </source>
</evidence>
<evidence type="ECO:0000256" key="1">
    <source>
        <dbReference type="ARBA" id="ARBA00004651"/>
    </source>
</evidence>
<evidence type="ECO:0000313" key="8">
    <source>
        <dbReference type="EMBL" id="PCI77981.1"/>
    </source>
</evidence>
<evidence type="ECO:0000256" key="3">
    <source>
        <dbReference type="ARBA" id="ARBA00022475"/>
    </source>
</evidence>
<sequence length="197" mass="21640">MDVSIASFMSVCLTLFLLMDPIGNVPVFSSLLHDIPVKRQRYIIVREHIIALFVILLFAFLGEGLLDILKINLHIVNVAGGTILFLIAVKMIFPQEKAAGHTMNEEPFIVPLAIPLISGPAVLAATMVFSKTEHVSVLIISVGIVLTLSLCILMSLPLLKKVLGTKFLQALEKLMGMILVIMAFEMFFDGIKGFFSI</sequence>
<evidence type="ECO:0000256" key="4">
    <source>
        <dbReference type="ARBA" id="ARBA00022692"/>
    </source>
</evidence>
<feature type="transmembrane region" description="Helical" evidence="7">
    <location>
        <begin position="6"/>
        <end position="28"/>
    </location>
</feature>
<dbReference type="NCBIfam" id="TIGR00427">
    <property type="entry name" value="NAAT family transporter"/>
    <property type="match status" value="1"/>
</dbReference>
<feature type="transmembrane region" description="Helical" evidence="7">
    <location>
        <begin position="171"/>
        <end position="188"/>
    </location>
</feature>
<keyword evidence="3" id="KW-1003">Cell membrane</keyword>
<dbReference type="Pfam" id="PF01914">
    <property type="entry name" value="MarC"/>
    <property type="match status" value="1"/>
</dbReference>
<feature type="transmembrane region" description="Helical" evidence="7">
    <location>
        <begin position="135"/>
        <end position="159"/>
    </location>
</feature>
<feature type="transmembrane region" description="Helical" evidence="7">
    <location>
        <begin position="49"/>
        <end position="69"/>
    </location>
</feature>
<keyword evidence="4 7" id="KW-0812">Transmembrane</keyword>
<comment type="subcellular location">
    <subcellularLocation>
        <location evidence="1 7">Cell membrane</location>
        <topology evidence="1 7">Multi-pass membrane protein</topology>
    </subcellularLocation>
</comment>
<comment type="caution">
    <text evidence="8">The sequence shown here is derived from an EMBL/GenBank/DDBJ whole genome shotgun (WGS) entry which is preliminary data.</text>
</comment>
<comment type="similarity">
    <text evidence="2 7">Belongs to the UPF0056 (MarC) family.</text>
</comment>
<dbReference type="AlphaFoldDB" id="A0A2A4X6Q1"/>
<evidence type="ECO:0000256" key="7">
    <source>
        <dbReference type="RuleBase" id="RU362048"/>
    </source>
</evidence>
<reference evidence="9" key="1">
    <citation type="submission" date="2017-08" db="EMBL/GenBank/DDBJ databases">
        <title>A dynamic microbial community with high functional redundancy inhabits the cold, oxic subseafloor aquifer.</title>
        <authorList>
            <person name="Tully B.J."/>
            <person name="Wheat C.G."/>
            <person name="Glazer B.T."/>
            <person name="Huber J.A."/>
        </authorList>
    </citation>
    <scope>NUCLEOTIDE SEQUENCE [LARGE SCALE GENOMIC DNA]</scope>
</reference>
<feature type="transmembrane region" description="Helical" evidence="7">
    <location>
        <begin position="108"/>
        <end position="129"/>
    </location>
</feature>
<organism evidence="8 9">
    <name type="scientific">Aerophobetes bacterium</name>
    <dbReference type="NCBI Taxonomy" id="2030807"/>
    <lineage>
        <taxon>Bacteria</taxon>
        <taxon>Candidatus Aerophobota</taxon>
    </lineage>
</organism>
<evidence type="ECO:0000256" key="6">
    <source>
        <dbReference type="ARBA" id="ARBA00023136"/>
    </source>
</evidence>
<evidence type="ECO:0000256" key="5">
    <source>
        <dbReference type="ARBA" id="ARBA00022989"/>
    </source>
</evidence>
<keyword evidence="6 7" id="KW-0472">Membrane</keyword>
<protein>
    <recommendedName>
        <fullName evidence="7">UPF0056 membrane protein</fullName>
    </recommendedName>
</protein>
<name>A0A2A4X6Q1_UNCAE</name>
<evidence type="ECO:0000313" key="9">
    <source>
        <dbReference type="Proteomes" id="UP000218775"/>
    </source>
</evidence>
<feature type="transmembrane region" description="Helical" evidence="7">
    <location>
        <begin position="75"/>
        <end position="93"/>
    </location>
</feature>
<dbReference type="PANTHER" id="PTHR33508">
    <property type="entry name" value="UPF0056 MEMBRANE PROTEIN YHCE"/>
    <property type="match status" value="1"/>
</dbReference>
<dbReference type="InterPro" id="IPR002771">
    <property type="entry name" value="Multi_antbiot-R_MarC"/>
</dbReference>
<dbReference type="GO" id="GO:0005886">
    <property type="term" value="C:plasma membrane"/>
    <property type="evidence" value="ECO:0007669"/>
    <property type="project" value="UniProtKB-SubCell"/>
</dbReference>
<dbReference type="PANTHER" id="PTHR33508:SF10">
    <property type="entry name" value="UPF0056 INNER MEMBRANE PROTEIN YHGN"/>
    <property type="match status" value="1"/>
</dbReference>